<dbReference type="NCBIfam" id="TIGR02432">
    <property type="entry name" value="lysidine_TilS_N"/>
    <property type="match status" value="1"/>
</dbReference>
<organism evidence="10 11">
    <name type="scientific">Vagococcus silagei</name>
    <dbReference type="NCBI Taxonomy" id="2508885"/>
    <lineage>
        <taxon>Bacteria</taxon>
        <taxon>Bacillati</taxon>
        <taxon>Bacillota</taxon>
        <taxon>Bacilli</taxon>
        <taxon>Lactobacillales</taxon>
        <taxon>Enterococcaceae</taxon>
        <taxon>Vagococcus</taxon>
    </lineage>
</organism>
<dbReference type="Gene3D" id="3.40.50.620">
    <property type="entry name" value="HUPs"/>
    <property type="match status" value="1"/>
</dbReference>
<feature type="binding site" evidence="8">
    <location>
        <begin position="28"/>
        <end position="33"/>
    </location>
    <ligand>
        <name>ATP</name>
        <dbReference type="ChEBI" id="CHEBI:30616"/>
    </ligand>
</feature>
<dbReference type="InterPro" id="IPR012796">
    <property type="entry name" value="Lysidine-tRNA-synth_C"/>
</dbReference>
<dbReference type="HAMAP" id="MF_01161">
    <property type="entry name" value="tRNA_Ile_lys_synt"/>
    <property type="match status" value="1"/>
</dbReference>
<dbReference type="EC" id="6.3.4.19" evidence="8"/>
<evidence type="ECO:0000256" key="2">
    <source>
        <dbReference type="ARBA" id="ARBA00022490"/>
    </source>
</evidence>
<dbReference type="GO" id="GO:0006400">
    <property type="term" value="P:tRNA modification"/>
    <property type="evidence" value="ECO:0007669"/>
    <property type="project" value="UniProtKB-UniRule"/>
</dbReference>
<keyword evidence="5 8" id="KW-0547">Nucleotide-binding</keyword>
<dbReference type="PANTHER" id="PTHR43033:SF1">
    <property type="entry name" value="TRNA(ILE)-LYSIDINE SYNTHASE-RELATED"/>
    <property type="match status" value="1"/>
</dbReference>
<dbReference type="CDD" id="cd01992">
    <property type="entry name" value="TilS_N"/>
    <property type="match status" value="1"/>
</dbReference>
<evidence type="ECO:0000256" key="6">
    <source>
        <dbReference type="ARBA" id="ARBA00022840"/>
    </source>
</evidence>
<dbReference type="GO" id="GO:0005524">
    <property type="term" value="F:ATP binding"/>
    <property type="evidence" value="ECO:0007669"/>
    <property type="project" value="UniProtKB-UniRule"/>
</dbReference>
<dbReference type="InterPro" id="IPR011063">
    <property type="entry name" value="TilS/TtcA_N"/>
</dbReference>
<dbReference type="GO" id="GO:0005737">
    <property type="term" value="C:cytoplasm"/>
    <property type="evidence" value="ECO:0007669"/>
    <property type="project" value="UniProtKB-SubCell"/>
</dbReference>
<dbReference type="EMBL" id="SDGV01000031">
    <property type="protein sequence ID" value="THB60238.1"/>
    <property type="molecule type" value="Genomic_DNA"/>
</dbReference>
<dbReference type="InterPro" id="IPR012795">
    <property type="entry name" value="tRNA_Ile_lys_synt_N"/>
</dbReference>
<name>A0A4S3B1E2_9ENTE</name>
<evidence type="ECO:0000313" key="11">
    <source>
        <dbReference type="Proteomes" id="UP000310506"/>
    </source>
</evidence>
<dbReference type="AlphaFoldDB" id="A0A4S3B1E2"/>
<keyword evidence="4 8" id="KW-0819">tRNA processing</keyword>
<protein>
    <recommendedName>
        <fullName evidence="8">tRNA(Ile)-lysidine synthase</fullName>
        <ecNumber evidence="8">6.3.4.19</ecNumber>
    </recommendedName>
    <alternativeName>
        <fullName evidence="8">tRNA(Ile)-2-lysyl-cytidine synthase</fullName>
    </alternativeName>
    <alternativeName>
        <fullName evidence="8">tRNA(Ile)-lysidine synthetase</fullName>
    </alternativeName>
</protein>
<comment type="function">
    <text evidence="8">Ligates lysine onto the cytidine present at position 34 of the AUA codon-specific tRNA(Ile) that contains the anticodon CAU, in an ATP-dependent manner. Cytidine is converted to lysidine, thus changing the amino acid specificity of the tRNA from methionine to isoleucine.</text>
</comment>
<dbReference type="PANTHER" id="PTHR43033">
    <property type="entry name" value="TRNA(ILE)-LYSIDINE SYNTHASE-RELATED"/>
    <property type="match status" value="1"/>
</dbReference>
<gene>
    <name evidence="8 10" type="primary">tilS</name>
    <name evidence="10" type="ORF">ESZ54_11335</name>
</gene>
<dbReference type="NCBIfam" id="TIGR02433">
    <property type="entry name" value="lysidine_TilS_C"/>
    <property type="match status" value="1"/>
</dbReference>
<comment type="subcellular location">
    <subcellularLocation>
        <location evidence="1 8">Cytoplasm</location>
    </subcellularLocation>
</comment>
<evidence type="ECO:0000256" key="7">
    <source>
        <dbReference type="ARBA" id="ARBA00048539"/>
    </source>
</evidence>
<comment type="caution">
    <text evidence="10">The sequence shown here is derived from an EMBL/GenBank/DDBJ whole genome shotgun (WGS) entry which is preliminary data.</text>
</comment>
<dbReference type="OrthoDB" id="9807403at2"/>
<dbReference type="SMART" id="SM00977">
    <property type="entry name" value="TilS_C"/>
    <property type="match status" value="1"/>
</dbReference>
<evidence type="ECO:0000256" key="4">
    <source>
        <dbReference type="ARBA" id="ARBA00022694"/>
    </source>
</evidence>
<dbReference type="InterPro" id="IPR014729">
    <property type="entry name" value="Rossmann-like_a/b/a_fold"/>
</dbReference>
<keyword evidence="3 8" id="KW-0436">Ligase</keyword>
<evidence type="ECO:0000313" key="10">
    <source>
        <dbReference type="EMBL" id="THB60238.1"/>
    </source>
</evidence>
<evidence type="ECO:0000256" key="8">
    <source>
        <dbReference type="HAMAP-Rule" id="MF_01161"/>
    </source>
</evidence>
<keyword evidence="11" id="KW-1185">Reference proteome</keyword>
<accession>A0A4S3B1E2</accession>
<evidence type="ECO:0000259" key="9">
    <source>
        <dbReference type="SMART" id="SM00977"/>
    </source>
</evidence>
<dbReference type="InterPro" id="IPR012094">
    <property type="entry name" value="tRNA_Ile_lys_synt"/>
</dbReference>
<dbReference type="Pfam" id="PF01171">
    <property type="entry name" value="ATP_bind_3"/>
    <property type="match status" value="1"/>
</dbReference>
<evidence type="ECO:0000256" key="1">
    <source>
        <dbReference type="ARBA" id="ARBA00004496"/>
    </source>
</evidence>
<reference evidence="10 11" key="1">
    <citation type="submission" date="2019-01" db="EMBL/GenBank/DDBJ databases">
        <title>Vagococcus silagei sp. nov. isolated from brewer's grain.</title>
        <authorList>
            <person name="Guu J.-R."/>
        </authorList>
    </citation>
    <scope>NUCLEOTIDE SEQUENCE [LARGE SCALE GENOMIC DNA]</scope>
    <source>
        <strain evidence="10 11">2B-2</strain>
    </source>
</reference>
<comment type="similarity">
    <text evidence="8">Belongs to the tRNA(Ile)-lysidine synthase family.</text>
</comment>
<dbReference type="GO" id="GO:0032267">
    <property type="term" value="F:tRNA(Ile)-lysidine synthase activity"/>
    <property type="evidence" value="ECO:0007669"/>
    <property type="project" value="UniProtKB-EC"/>
</dbReference>
<dbReference type="Proteomes" id="UP000310506">
    <property type="component" value="Unassembled WGS sequence"/>
</dbReference>
<proteinExistence type="inferred from homology"/>
<comment type="domain">
    <text evidence="8">The N-terminal region contains the highly conserved SGGXDS motif, predicted to be a P-loop motif involved in ATP binding.</text>
</comment>
<dbReference type="SUPFAM" id="SSF56037">
    <property type="entry name" value="PheT/TilS domain"/>
    <property type="match status" value="1"/>
</dbReference>
<evidence type="ECO:0000256" key="5">
    <source>
        <dbReference type="ARBA" id="ARBA00022741"/>
    </source>
</evidence>
<keyword evidence="6 8" id="KW-0067">ATP-binding</keyword>
<evidence type="ECO:0000256" key="3">
    <source>
        <dbReference type="ARBA" id="ARBA00022598"/>
    </source>
</evidence>
<feature type="domain" description="Lysidine-tRNA(Ile) synthetase C-terminal" evidence="9">
    <location>
        <begin position="386"/>
        <end position="461"/>
    </location>
</feature>
<dbReference type="RefSeq" id="WP_136137769.1">
    <property type="nucleotide sequence ID" value="NZ_SDGV01000031.1"/>
</dbReference>
<sequence>MSLFHQFYQKVLQSKWWDTETKVLVAVSGGVDSMVLLHLMQELPDSVRPQLGVVHINHQLRAISDVEEAFLRDYCQANHLPFYRRKWQEGPFVLSHVEQKARDFRYSMFEEVVREQGYEQVLTAHHLDDQAETVLMRLMGGHRIGSLSGMVEFQERDYFDLIRPLLSFRKEALYQEALAENIAFFEDETNRDTIYYRNRVRHEFLPQMTQENPKITMHLTQLAEQISYGKEIVRNAIRPLYEQVFSFENGEWRINQPLFVTALKSEQFFLLEEWSSEFLTETGLALSQPLQKQLLASLNSEQPHCCVSLKKEWVFERSYETVKIHKKIKKELTPFQVKNVKLNSGMYLNEREWFGFFEIDHESELTNHLNWQKFEIMIGLPDTKEIQIRKKQPGDRIRFNQKGQSKRVSRYFIDEKIAQDAREDSWIVATLEQEIIWLVPFRESYLSIYNETAKIQYKLIYYKQWDK</sequence>
<dbReference type="SUPFAM" id="SSF52402">
    <property type="entry name" value="Adenine nucleotide alpha hydrolases-like"/>
    <property type="match status" value="1"/>
</dbReference>
<comment type="catalytic activity">
    <reaction evidence="7 8">
        <text>cytidine(34) in tRNA(Ile2) + L-lysine + ATP = lysidine(34) in tRNA(Ile2) + AMP + diphosphate + H(+)</text>
        <dbReference type="Rhea" id="RHEA:43744"/>
        <dbReference type="Rhea" id="RHEA-COMP:10625"/>
        <dbReference type="Rhea" id="RHEA-COMP:10670"/>
        <dbReference type="ChEBI" id="CHEBI:15378"/>
        <dbReference type="ChEBI" id="CHEBI:30616"/>
        <dbReference type="ChEBI" id="CHEBI:32551"/>
        <dbReference type="ChEBI" id="CHEBI:33019"/>
        <dbReference type="ChEBI" id="CHEBI:82748"/>
        <dbReference type="ChEBI" id="CHEBI:83665"/>
        <dbReference type="ChEBI" id="CHEBI:456215"/>
        <dbReference type="EC" id="6.3.4.19"/>
    </reaction>
</comment>
<keyword evidence="2 8" id="KW-0963">Cytoplasm</keyword>